<gene>
    <name evidence="3" type="ORF">CM1_01915</name>
</gene>
<sequence length="199" mass="22724">MELNGFLRYKKLFIVLALLFTTILIVSLSLLAFALVVKTNGSELGVVFHQTEDNTTVIQGRSIVEQPWFIPTVAGSFGFSALAIILGLAIGLPIVKRKEKRLLEEKERQEQIAEQLQRISDQQEQQTVEIDPQQSQAQPSQPQVQQPLQPQFQQRVPLLRPAFNPNMQQRPGFNQPNQQFQPHNNFNPRMNPNMQRPGF</sequence>
<feature type="compositionally biased region" description="Low complexity" evidence="1">
    <location>
        <begin position="132"/>
        <end position="149"/>
    </location>
</feature>
<feature type="compositionally biased region" description="Polar residues" evidence="1">
    <location>
        <begin position="190"/>
        <end position="199"/>
    </location>
</feature>
<feature type="compositionally biased region" description="Polar residues" evidence="1">
    <location>
        <begin position="114"/>
        <end position="128"/>
    </location>
</feature>
<evidence type="ECO:0000256" key="1">
    <source>
        <dbReference type="SAM" id="MobiDB-lite"/>
    </source>
</evidence>
<feature type="transmembrane region" description="Helical" evidence="2">
    <location>
        <begin position="12"/>
        <end position="37"/>
    </location>
</feature>
<organism evidence="3 4">
    <name type="scientific">Mycoplasmoides genitalium M6320</name>
    <dbReference type="NCBI Taxonomy" id="662945"/>
    <lineage>
        <taxon>Bacteria</taxon>
        <taxon>Bacillati</taxon>
        <taxon>Mycoplasmatota</taxon>
        <taxon>Mycoplasmoidales</taxon>
        <taxon>Mycoplasmoidaceae</taxon>
        <taxon>Mycoplasmoides</taxon>
    </lineage>
</organism>
<feature type="region of interest" description="Disordered" evidence="1">
    <location>
        <begin position="114"/>
        <end position="149"/>
    </location>
</feature>
<keyword evidence="2" id="KW-1133">Transmembrane helix</keyword>
<dbReference type="AlphaFoldDB" id="A0ABC7ZK01"/>
<evidence type="ECO:0000313" key="4">
    <source>
        <dbReference type="Proteomes" id="UP000005254"/>
    </source>
</evidence>
<feature type="compositionally biased region" description="Low complexity" evidence="1">
    <location>
        <begin position="168"/>
        <end position="188"/>
    </location>
</feature>
<feature type="region of interest" description="Disordered" evidence="1">
    <location>
        <begin position="163"/>
        <end position="199"/>
    </location>
</feature>
<reference evidence="3 4" key="1">
    <citation type="journal article" date="2012" name="J. Bacteriol.">
        <title>Draft Genome Sequences of Four Axenic Mycoplasma genitalium Strains Isolated from Denmark, Japan, and Australia.</title>
        <authorList>
            <person name="McGowin C.L."/>
            <person name="Ma L."/>
            <person name="Jensen J.S."/>
            <person name="Mancuso M.M."/>
            <person name="Hamasuna R."/>
            <person name="Adegboye D."/>
            <person name="Martin D.H."/>
        </authorList>
    </citation>
    <scope>NUCLEOTIDE SEQUENCE [LARGE SCALE GENOMIC DNA]</scope>
    <source>
        <strain evidence="3 4">M6320</strain>
    </source>
</reference>
<dbReference type="EMBL" id="CP003772">
    <property type="protein sequence ID" value="AFQ04145.1"/>
    <property type="molecule type" value="Genomic_DNA"/>
</dbReference>
<protein>
    <submittedName>
        <fullName evidence="3">P32 adhesin</fullName>
    </submittedName>
</protein>
<name>A0ABC7ZK01_MYCGT</name>
<dbReference type="KEGG" id="mgx:CM1_01915"/>
<keyword evidence="2" id="KW-0472">Membrane</keyword>
<evidence type="ECO:0000313" key="3">
    <source>
        <dbReference type="EMBL" id="AFQ04145.1"/>
    </source>
</evidence>
<keyword evidence="2" id="KW-0812">Transmembrane</keyword>
<accession>A0ABC7ZK01</accession>
<proteinExistence type="predicted"/>
<evidence type="ECO:0000256" key="2">
    <source>
        <dbReference type="SAM" id="Phobius"/>
    </source>
</evidence>
<dbReference type="Pfam" id="PF07271">
    <property type="entry name" value="Cytadhesin_P30"/>
    <property type="match status" value="1"/>
</dbReference>
<feature type="transmembrane region" description="Helical" evidence="2">
    <location>
        <begin position="68"/>
        <end position="95"/>
    </location>
</feature>
<dbReference type="Proteomes" id="UP000005254">
    <property type="component" value="Chromosome"/>
</dbReference>
<dbReference type="InterPro" id="IPR009896">
    <property type="entry name" value="Cytadhesin_P30/P32"/>
</dbReference>